<protein>
    <recommendedName>
        <fullName evidence="3">LptE family protein</fullName>
    </recommendedName>
</protein>
<dbReference type="InterPro" id="IPR007485">
    <property type="entry name" value="LPS_assembly_LptE"/>
</dbReference>
<accession>A0A5C8K7M1</accession>
<comment type="caution">
    <text evidence="1">The sequence shown here is derived from an EMBL/GenBank/DDBJ whole genome shotgun (WGS) entry which is preliminary data.</text>
</comment>
<evidence type="ECO:0000313" key="1">
    <source>
        <dbReference type="EMBL" id="TXK45807.1"/>
    </source>
</evidence>
<dbReference type="PROSITE" id="PS51257">
    <property type="entry name" value="PROKAR_LIPOPROTEIN"/>
    <property type="match status" value="1"/>
</dbReference>
<organism evidence="1 2">
    <name type="scientific">Pontibacter qinzhouensis</name>
    <dbReference type="NCBI Taxonomy" id="2603253"/>
    <lineage>
        <taxon>Bacteria</taxon>
        <taxon>Pseudomonadati</taxon>
        <taxon>Bacteroidota</taxon>
        <taxon>Cytophagia</taxon>
        <taxon>Cytophagales</taxon>
        <taxon>Hymenobacteraceae</taxon>
        <taxon>Pontibacter</taxon>
    </lineage>
</organism>
<dbReference type="Proteomes" id="UP000321926">
    <property type="component" value="Unassembled WGS sequence"/>
</dbReference>
<gene>
    <name evidence="1" type="ORF">FVR03_11995</name>
</gene>
<keyword evidence="2" id="KW-1185">Reference proteome</keyword>
<dbReference type="AlphaFoldDB" id="A0A5C8K7M1"/>
<name>A0A5C8K7M1_9BACT</name>
<dbReference type="EMBL" id="VRTY01000040">
    <property type="protein sequence ID" value="TXK45807.1"/>
    <property type="molecule type" value="Genomic_DNA"/>
</dbReference>
<proteinExistence type="predicted"/>
<sequence length="173" mass="19349">MILKSKFYLVMSCLLLLLTSGCGVYSFTGVNISPDIRTISIQNFENASGEGPANLTQVVTNTFKEYYQRNTNLNMLQREGDLQVEGEIVSFSITPAAVQREGDFDRASLNRLTLGVKVRFTNTKNSEDDFDQTFSISQDFAQDVDINQIPTTAITQLAERLAIDVFNKSLANW</sequence>
<dbReference type="Pfam" id="PF04390">
    <property type="entry name" value="LptE"/>
    <property type="match status" value="1"/>
</dbReference>
<dbReference type="OrthoDB" id="9790776at2"/>
<dbReference type="GO" id="GO:0043165">
    <property type="term" value="P:Gram-negative-bacterium-type cell outer membrane assembly"/>
    <property type="evidence" value="ECO:0007669"/>
    <property type="project" value="InterPro"/>
</dbReference>
<dbReference type="GO" id="GO:0019867">
    <property type="term" value="C:outer membrane"/>
    <property type="evidence" value="ECO:0007669"/>
    <property type="project" value="InterPro"/>
</dbReference>
<reference evidence="1 2" key="1">
    <citation type="submission" date="2019-08" db="EMBL/GenBank/DDBJ databases">
        <authorList>
            <person name="Shi S."/>
        </authorList>
    </citation>
    <scope>NUCLEOTIDE SEQUENCE [LARGE SCALE GENOMIC DNA]</scope>
    <source>
        <strain evidence="1 2">GY10130</strain>
    </source>
</reference>
<evidence type="ECO:0000313" key="2">
    <source>
        <dbReference type="Proteomes" id="UP000321926"/>
    </source>
</evidence>
<evidence type="ECO:0008006" key="3">
    <source>
        <dbReference type="Google" id="ProtNLM"/>
    </source>
</evidence>